<dbReference type="EMBL" id="BKCP01013292">
    <property type="protein sequence ID" value="GER57357.1"/>
    <property type="molecule type" value="Genomic_DNA"/>
</dbReference>
<feature type="non-terminal residue" evidence="2">
    <location>
        <position position="1"/>
    </location>
</feature>
<feature type="region of interest" description="Disordered" evidence="1">
    <location>
        <begin position="138"/>
        <end position="204"/>
    </location>
</feature>
<protein>
    <submittedName>
        <fullName evidence="2">Uncharacterized protein</fullName>
    </submittedName>
</protein>
<gene>
    <name evidence="2" type="ORF">STAS_35160</name>
</gene>
<keyword evidence="3" id="KW-1185">Reference proteome</keyword>
<evidence type="ECO:0000313" key="3">
    <source>
        <dbReference type="Proteomes" id="UP000325081"/>
    </source>
</evidence>
<accession>A0A5A7RJE1</accession>
<sequence>GAGVCASCLRERLSAFAVAQAQAQAQAQRDHRRPDAFPRSVSPYVSRRKSDTSAAACRTNGRRQRFHSASQVGAEEERRSKRVGFTSMLFGIFGSKSERTGPGPGPGPVCDPIAPIDSSCSVPSPSWFSTYFFTGPRDKNAGTSSIDGSKGGSRPRRTRGNRGRGMSPARHSGDEDRGGSSGYSSESSQGWRQTAGRTPAQVRRSGGRAAAAALCKGVSGLNFCLSPLVRASPSRHWSQKGLPPEVVVAGESRVSVPVKPRLSATTSYCKNRSRKLADFGRWAQKTTNIVGEAFDPHVKCKLQVSECLEFGEV</sequence>
<dbReference type="Proteomes" id="UP000325081">
    <property type="component" value="Unassembled WGS sequence"/>
</dbReference>
<dbReference type="OrthoDB" id="688025at2759"/>
<dbReference type="AlphaFoldDB" id="A0A5A7RJE1"/>
<evidence type="ECO:0000313" key="2">
    <source>
        <dbReference type="EMBL" id="GER57357.1"/>
    </source>
</evidence>
<reference evidence="3" key="1">
    <citation type="journal article" date="2019" name="Curr. Biol.">
        <title>Genome Sequence of Striga asiatica Provides Insight into the Evolution of Plant Parasitism.</title>
        <authorList>
            <person name="Yoshida S."/>
            <person name="Kim S."/>
            <person name="Wafula E.K."/>
            <person name="Tanskanen J."/>
            <person name="Kim Y.M."/>
            <person name="Honaas L."/>
            <person name="Yang Z."/>
            <person name="Spallek T."/>
            <person name="Conn C.E."/>
            <person name="Ichihashi Y."/>
            <person name="Cheong K."/>
            <person name="Cui S."/>
            <person name="Der J.P."/>
            <person name="Gundlach H."/>
            <person name="Jiao Y."/>
            <person name="Hori C."/>
            <person name="Ishida J.K."/>
            <person name="Kasahara H."/>
            <person name="Kiba T."/>
            <person name="Kim M.S."/>
            <person name="Koo N."/>
            <person name="Laohavisit A."/>
            <person name="Lee Y.H."/>
            <person name="Lumba S."/>
            <person name="McCourt P."/>
            <person name="Mortimer J.C."/>
            <person name="Mutuku J.M."/>
            <person name="Nomura T."/>
            <person name="Sasaki-Sekimoto Y."/>
            <person name="Seto Y."/>
            <person name="Wang Y."/>
            <person name="Wakatake T."/>
            <person name="Sakakibara H."/>
            <person name="Demura T."/>
            <person name="Yamaguchi S."/>
            <person name="Yoneyama K."/>
            <person name="Manabe R.I."/>
            <person name="Nelson D.C."/>
            <person name="Schulman A.H."/>
            <person name="Timko M.P."/>
            <person name="dePamphilis C.W."/>
            <person name="Choi D."/>
            <person name="Shirasu K."/>
        </authorList>
    </citation>
    <scope>NUCLEOTIDE SEQUENCE [LARGE SCALE GENOMIC DNA]</scope>
    <source>
        <strain evidence="3">cv. UVA1</strain>
    </source>
</reference>
<feature type="region of interest" description="Disordered" evidence="1">
    <location>
        <begin position="26"/>
        <end position="80"/>
    </location>
</feature>
<comment type="caution">
    <text evidence="2">The sequence shown here is derived from an EMBL/GenBank/DDBJ whole genome shotgun (WGS) entry which is preliminary data.</text>
</comment>
<name>A0A5A7RJE1_STRAF</name>
<organism evidence="2 3">
    <name type="scientific">Striga asiatica</name>
    <name type="common">Asiatic witchweed</name>
    <name type="synonym">Buchnera asiatica</name>
    <dbReference type="NCBI Taxonomy" id="4170"/>
    <lineage>
        <taxon>Eukaryota</taxon>
        <taxon>Viridiplantae</taxon>
        <taxon>Streptophyta</taxon>
        <taxon>Embryophyta</taxon>
        <taxon>Tracheophyta</taxon>
        <taxon>Spermatophyta</taxon>
        <taxon>Magnoliopsida</taxon>
        <taxon>eudicotyledons</taxon>
        <taxon>Gunneridae</taxon>
        <taxon>Pentapetalae</taxon>
        <taxon>asterids</taxon>
        <taxon>lamiids</taxon>
        <taxon>Lamiales</taxon>
        <taxon>Orobanchaceae</taxon>
        <taxon>Buchnereae</taxon>
        <taxon>Striga</taxon>
    </lineage>
</organism>
<evidence type="ECO:0000256" key="1">
    <source>
        <dbReference type="SAM" id="MobiDB-lite"/>
    </source>
</evidence>
<dbReference type="PANTHER" id="PTHR35486:SF1">
    <property type="entry name" value="OS02G0689500 PROTEIN"/>
    <property type="match status" value="1"/>
</dbReference>
<proteinExistence type="predicted"/>
<dbReference type="PANTHER" id="PTHR35486">
    <property type="entry name" value="EXPRESSED PROTEIN"/>
    <property type="match status" value="1"/>
</dbReference>
<feature type="compositionally biased region" description="Basic residues" evidence="1">
    <location>
        <begin position="153"/>
        <end position="162"/>
    </location>
</feature>